<reference evidence="2" key="1">
    <citation type="submission" date="2022-06" db="EMBL/GenBank/DDBJ databases">
        <title>Genomic Encyclopedia of Archaeal and Bacterial Type Strains, Phase II (KMG-II): from individual species to whole genera.</title>
        <authorList>
            <person name="Goeker M."/>
        </authorList>
    </citation>
    <scope>NUCLEOTIDE SEQUENCE</scope>
    <source>
        <strain evidence="2">DSM 26652</strain>
    </source>
</reference>
<dbReference type="EMBL" id="JAMTCS010000014">
    <property type="protein sequence ID" value="MCP2266866.1"/>
    <property type="molecule type" value="Genomic_DNA"/>
</dbReference>
<dbReference type="Pfam" id="PF12728">
    <property type="entry name" value="HTH_17"/>
    <property type="match status" value="1"/>
</dbReference>
<feature type="domain" description="Helix-turn-helix" evidence="1">
    <location>
        <begin position="9"/>
        <end position="59"/>
    </location>
</feature>
<dbReference type="AlphaFoldDB" id="A0A9X2JX52"/>
<dbReference type="InterPro" id="IPR041657">
    <property type="entry name" value="HTH_17"/>
</dbReference>
<dbReference type="Gene3D" id="1.10.1660.10">
    <property type="match status" value="1"/>
</dbReference>
<sequence>MDASDISDLLTTEEVAERFRVNPSTVRRWRLDGVGPRHVRIGSVYRYPLALLNEWVRKNLAETGPSRAEVAS</sequence>
<evidence type="ECO:0000259" key="1">
    <source>
        <dbReference type="Pfam" id="PF12728"/>
    </source>
</evidence>
<dbReference type="Proteomes" id="UP001139493">
    <property type="component" value="Unassembled WGS sequence"/>
</dbReference>
<gene>
    <name evidence="2" type="ORF">APR03_004236</name>
</gene>
<organism evidence="2 3">
    <name type="scientific">Promicromonospora thailandica</name>
    <dbReference type="NCBI Taxonomy" id="765201"/>
    <lineage>
        <taxon>Bacteria</taxon>
        <taxon>Bacillati</taxon>
        <taxon>Actinomycetota</taxon>
        <taxon>Actinomycetes</taxon>
        <taxon>Micrococcales</taxon>
        <taxon>Promicromonosporaceae</taxon>
        <taxon>Promicromonospora</taxon>
    </lineage>
</organism>
<proteinExistence type="predicted"/>
<name>A0A9X2JX52_9MICO</name>
<keyword evidence="3" id="KW-1185">Reference proteome</keyword>
<evidence type="ECO:0000313" key="3">
    <source>
        <dbReference type="Proteomes" id="UP001139493"/>
    </source>
</evidence>
<protein>
    <submittedName>
        <fullName evidence="2">DNA binding domain-containing protein, excisionase family</fullName>
    </submittedName>
</protein>
<comment type="caution">
    <text evidence="2">The sequence shown here is derived from an EMBL/GenBank/DDBJ whole genome shotgun (WGS) entry which is preliminary data.</text>
</comment>
<evidence type="ECO:0000313" key="2">
    <source>
        <dbReference type="EMBL" id="MCP2266866.1"/>
    </source>
</evidence>
<dbReference type="InterPro" id="IPR009061">
    <property type="entry name" value="DNA-bd_dom_put_sf"/>
</dbReference>
<dbReference type="SUPFAM" id="SSF46955">
    <property type="entry name" value="Putative DNA-binding domain"/>
    <property type="match status" value="1"/>
</dbReference>
<accession>A0A9X2JX52</accession>
<dbReference type="RefSeq" id="WP_142035548.1">
    <property type="nucleotide sequence ID" value="NZ_JAMTCS010000014.1"/>
</dbReference>